<gene>
    <name evidence="1" type="ORF">CNEO2_420011</name>
</gene>
<comment type="caution">
    <text evidence="1">The sequence shown here is derived from an EMBL/GenBank/DDBJ whole genome shotgun (WGS) entry which is preliminary data.</text>
</comment>
<evidence type="ECO:0000313" key="1">
    <source>
        <dbReference type="EMBL" id="CAI3624769.1"/>
    </source>
</evidence>
<reference evidence="1" key="1">
    <citation type="submission" date="2022-10" db="EMBL/GenBank/DDBJ databases">
        <authorList>
            <person name="Aires J."/>
            <person name="Mesa V."/>
        </authorList>
    </citation>
    <scope>NUCLEOTIDE SEQUENCE</scope>
    <source>
        <strain evidence="1">Clostridium neonatale JD116</strain>
    </source>
</reference>
<accession>A0AAD1YJP6</accession>
<proteinExistence type="predicted"/>
<protein>
    <submittedName>
        <fullName evidence="1">Uncharacterized protein</fullName>
    </submittedName>
</protein>
<evidence type="ECO:0000313" key="2">
    <source>
        <dbReference type="Proteomes" id="UP001189143"/>
    </source>
</evidence>
<dbReference type="AlphaFoldDB" id="A0AAD1YJP6"/>
<dbReference type="EMBL" id="CAMTCP010000240">
    <property type="protein sequence ID" value="CAI3624769.1"/>
    <property type="molecule type" value="Genomic_DNA"/>
</dbReference>
<dbReference type="Proteomes" id="UP001189143">
    <property type="component" value="Unassembled WGS sequence"/>
</dbReference>
<sequence>MIIGNLKETHYSHSFIGVSSSSQIIKETLTHIHFKETSSSGDEDGLYC</sequence>
<organism evidence="1 2">
    <name type="scientific">Clostridium neonatale</name>
    <dbReference type="NCBI Taxonomy" id="137838"/>
    <lineage>
        <taxon>Bacteria</taxon>
        <taxon>Bacillati</taxon>
        <taxon>Bacillota</taxon>
        <taxon>Clostridia</taxon>
        <taxon>Eubacteriales</taxon>
        <taxon>Clostridiaceae</taxon>
        <taxon>Clostridium</taxon>
    </lineage>
</organism>
<name>A0AAD1YJP6_9CLOT</name>